<organism evidence="1">
    <name type="scientific">marine sediment metagenome</name>
    <dbReference type="NCBI Taxonomy" id="412755"/>
    <lineage>
        <taxon>unclassified sequences</taxon>
        <taxon>metagenomes</taxon>
        <taxon>ecological metagenomes</taxon>
    </lineage>
</organism>
<dbReference type="EMBL" id="LAZR01019216">
    <property type="protein sequence ID" value="KKL93341.1"/>
    <property type="molecule type" value="Genomic_DNA"/>
</dbReference>
<reference evidence="1" key="1">
    <citation type="journal article" date="2015" name="Nature">
        <title>Complex archaea that bridge the gap between prokaryotes and eukaryotes.</title>
        <authorList>
            <person name="Spang A."/>
            <person name="Saw J.H."/>
            <person name="Jorgensen S.L."/>
            <person name="Zaremba-Niedzwiedzka K."/>
            <person name="Martijn J."/>
            <person name="Lind A.E."/>
            <person name="van Eijk R."/>
            <person name="Schleper C."/>
            <person name="Guy L."/>
            <person name="Ettema T.J."/>
        </authorList>
    </citation>
    <scope>NUCLEOTIDE SEQUENCE</scope>
</reference>
<sequence>MKDNRPAFPFPAPVHDGVPGISYDDVQGISIRDYFAAKAMQGILGDGRTEGAIAANINSSLPVKVIPIQRATIAEVSYEYADAMLEAREQQ</sequence>
<proteinExistence type="predicted"/>
<comment type="caution">
    <text evidence="1">The sequence shown here is derived from an EMBL/GenBank/DDBJ whole genome shotgun (WGS) entry which is preliminary data.</text>
</comment>
<protein>
    <submittedName>
        <fullName evidence="1">Uncharacterized protein</fullName>
    </submittedName>
</protein>
<accession>A0A0F9GRV0</accession>
<dbReference type="AlphaFoldDB" id="A0A0F9GRV0"/>
<name>A0A0F9GRV0_9ZZZZ</name>
<gene>
    <name evidence="1" type="ORF">LCGC14_1875680</name>
</gene>
<evidence type="ECO:0000313" key="1">
    <source>
        <dbReference type="EMBL" id="KKL93341.1"/>
    </source>
</evidence>